<feature type="transmembrane region" description="Helical" evidence="1">
    <location>
        <begin position="365"/>
        <end position="386"/>
    </location>
</feature>
<dbReference type="InterPro" id="IPR057697">
    <property type="entry name" value="DUF7937"/>
</dbReference>
<name>A0ABU4ERS2_WILMA</name>
<feature type="transmembrane region" description="Helical" evidence="1">
    <location>
        <begin position="169"/>
        <end position="191"/>
    </location>
</feature>
<gene>
    <name evidence="3" type="ORF">R4198_09640</name>
</gene>
<keyword evidence="4" id="KW-1185">Reference proteome</keyword>
<dbReference type="EMBL" id="JAWLUM010000002">
    <property type="protein sequence ID" value="MDV7133958.1"/>
    <property type="molecule type" value="Genomic_DNA"/>
</dbReference>
<feature type="transmembrane region" description="Helical" evidence="1">
    <location>
        <begin position="241"/>
        <end position="261"/>
    </location>
</feature>
<feature type="transmembrane region" description="Helical" evidence="1">
    <location>
        <begin position="273"/>
        <end position="291"/>
    </location>
</feature>
<feature type="transmembrane region" description="Helical" evidence="1">
    <location>
        <begin position="94"/>
        <end position="116"/>
    </location>
</feature>
<accession>A0ABU4ERS2</accession>
<feature type="transmembrane region" description="Helical" evidence="1">
    <location>
        <begin position="55"/>
        <end position="74"/>
    </location>
</feature>
<organism evidence="3 4">
    <name type="scientific">Williamsia marianensis</name>
    <dbReference type="NCBI Taxonomy" id="85044"/>
    <lineage>
        <taxon>Bacteria</taxon>
        <taxon>Bacillati</taxon>
        <taxon>Actinomycetota</taxon>
        <taxon>Actinomycetes</taxon>
        <taxon>Mycobacteriales</taxon>
        <taxon>Nocardiaceae</taxon>
        <taxon>Williamsia</taxon>
    </lineage>
</organism>
<feature type="transmembrane region" description="Helical" evidence="1">
    <location>
        <begin position="333"/>
        <end position="353"/>
    </location>
</feature>
<keyword evidence="1" id="KW-1133">Transmembrane helix</keyword>
<feature type="domain" description="DUF7937" evidence="2">
    <location>
        <begin position="30"/>
        <end position="420"/>
    </location>
</feature>
<keyword evidence="1" id="KW-0472">Membrane</keyword>
<evidence type="ECO:0000313" key="4">
    <source>
        <dbReference type="Proteomes" id="UP001185792"/>
    </source>
</evidence>
<keyword evidence="1" id="KW-0812">Transmembrane</keyword>
<evidence type="ECO:0000259" key="2">
    <source>
        <dbReference type="Pfam" id="PF25592"/>
    </source>
</evidence>
<feature type="transmembrane region" description="Helical" evidence="1">
    <location>
        <begin position="122"/>
        <end position="143"/>
    </location>
</feature>
<comment type="caution">
    <text evidence="3">The sequence shown here is derived from an EMBL/GenBank/DDBJ whole genome shotgun (WGS) entry which is preliminary data.</text>
</comment>
<feature type="transmembrane region" description="Helical" evidence="1">
    <location>
        <begin position="211"/>
        <end position="229"/>
    </location>
</feature>
<dbReference type="Pfam" id="PF25592">
    <property type="entry name" value="DUF7937"/>
    <property type="match status" value="1"/>
</dbReference>
<protein>
    <recommendedName>
        <fullName evidence="2">DUF7937 domain-containing protein</fullName>
    </recommendedName>
</protein>
<feature type="transmembrane region" description="Helical" evidence="1">
    <location>
        <begin position="303"/>
        <end position="327"/>
    </location>
</feature>
<feature type="transmembrane region" description="Helical" evidence="1">
    <location>
        <begin position="392"/>
        <end position="411"/>
    </location>
</feature>
<sequence length="426" mass="44237">MPPSQPSDVLQRPPSASLVGGAPWAPTRADRIRDFLAAVALLASLGLDWDADTLALFRVDVAIVTGLSLLSLLLPAASRRGMFGQTWTPAKLRALKLICVAPYLAVVMVCLGWDISCRWTEWDYGGTGFGPAVWIGLAGAVLAGQPREADLFDASGHDGFGVAGRQSRALLLVVGGLFALMTVSAVVIDVVRFVENLDAVAGLRVSVLDPLVSAAAAVAWLIVVGRLILSAATGKTGSSLSLSLLGWAAAGWALMVSLPGVPYESVDSVTTGYLGIAVLGGIGAAALSPALPRRIAMTQQEYYSAPLGVVMAVSLLWVALSVAGLTLYSATSAVLAALVFFTLALAGATLVRDRMSSGPGDQQKALFGFAVGLVITAIAVLVVMSVRVNWNLPAPLALWLVGFVVPAFIVWREALAPSLARSGVIR</sequence>
<dbReference type="RefSeq" id="WP_317712962.1">
    <property type="nucleotide sequence ID" value="NZ_JAWLUM010000002.1"/>
</dbReference>
<evidence type="ECO:0000256" key="1">
    <source>
        <dbReference type="SAM" id="Phobius"/>
    </source>
</evidence>
<reference evidence="3 4" key="1">
    <citation type="submission" date="2023-10" db="EMBL/GenBank/DDBJ databases">
        <title>Development of a sustainable strategy for remediation of hydrocarbon-contaminated territories based on the waste exchange concept.</title>
        <authorList>
            <person name="Krivoruchko A."/>
        </authorList>
    </citation>
    <scope>NUCLEOTIDE SEQUENCE [LARGE SCALE GENOMIC DNA]</scope>
    <source>
        <strain evidence="3 4">IEGM 1236</strain>
    </source>
</reference>
<dbReference type="Proteomes" id="UP001185792">
    <property type="component" value="Unassembled WGS sequence"/>
</dbReference>
<evidence type="ECO:0000313" key="3">
    <source>
        <dbReference type="EMBL" id="MDV7133958.1"/>
    </source>
</evidence>
<proteinExistence type="predicted"/>